<comment type="caution">
    <text evidence="8">The sequence shown here is derived from an EMBL/GenBank/DDBJ whole genome shotgun (WGS) entry which is preliminary data.</text>
</comment>
<sequence length="335" mass="35551">MTFTGTATPGRRDGGPVGAQRIVFADGDPLAAELLAGELGQRLESLGSFEFHSQAPTSNEEFIDRIKDADGILLGWHLPLEVLRSAPKLKVVSFTGTGAANFVDLGVASERGIAVTNTPGYADQTVAEHALALTLATIKQLHTDRAVREGKWETATTSRDLADVTVGVVGLGGIGRRFVELLLALGIRVQCWNRDRPGAPNAPRGAIAVPLEELMATSDVVSLHLGLNEQTRGMIGSDLLQCMRPSSALVNTARAELIERAALLDALDSGRIASAALDVFHEEPLAADDPLLQHANVLVTPHIGSLTKGATRRVLEIAVENIEAFFDGVPRNLVS</sequence>
<keyword evidence="4" id="KW-0520">NAD</keyword>
<evidence type="ECO:0000256" key="5">
    <source>
        <dbReference type="RuleBase" id="RU003719"/>
    </source>
</evidence>
<organism evidence="8 9">
    <name type="scientific">Ruicaihuangia caeni</name>
    <dbReference type="NCBI Taxonomy" id="3042517"/>
    <lineage>
        <taxon>Bacteria</taxon>
        <taxon>Bacillati</taxon>
        <taxon>Actinomycetota</taxon>
        <taxon>Actinomycetes</taxon>
        <taxon>Micrococcales</taxon>
        <taxon>Microbacteriaceae</taxon>
        <taxon>Ruicaihuangia</taxon>
    </lineage>
</organism>
<dbReference type="InterPro" id="IPR050857">
    <property type="entry name" value="D-2-hydroxyacid_DH"/>
</dbReference>
<dbReference type="InterPro" id="IPR006140">
    <property type="entry name" value="D-isomer_DH_NAD-bd"/>
</dbReference>
<dbReference type="GO" id="GO:0016616">
    <property type="term" value="F:oxidoreductase activity, acting on the CH-OH group of donors, NAD or NADP as acceptor"/>
    <property type="evidence" value="ECO:0007669"/>
    <property type="project" value="InterPro"/>
</dbReference>
<evidence type="ECO:0000256" key="1">
    <source>
        <dbReference type="ARBA" id="ARBA00005854"/>
    </source>
</evidence>
<dbReference type="SUPFAM" id="SSF52283">
    <property type="entry name" value="Formate/glycerate dehydrogenase catalytic domain-like"/>
    <property type="match status" value="1"/>
</dbReference>
<keyword evidence="3 5" id="KW-0560">Oxidoreductase</keyword>
<dbReference type="RefSeq" id="WP_281488289.1">
    <property type="nucleotide sequence ID" value="NZ_JASATX010000002.1"/>
</dbReference>
<accession>A0AAW6T5I1</accession>
<dbReference type="Pfam" id="PF00389">
    <property type="entry name" value="2-Hacid_dh"/>
    <property type="match status" value="1"/>
</dbReference>
<dbReference type="PANTHER" id="PTHR42789:SF1">
    <property type="entry name" value="D-ISOMER SPECIFIC 2-HYDROXYACID DEHYDROGENASE FAMILY PROTEIN (AFU_ORTHOLOGUE AFUA_6G10090)"/>
    <property type="match status" value="1"/>
</dbReference>
<dbReference type="InterPro" id="IPR029752">
    <property type="entry name" value="D-isomer_DH_CS1"/>
</dbReference>
<feature type="domain" description="D-isomer specific 2-hydroxyacid dehydrogenase catalytic" evidence="6">
    <location>
        <begin position="44"/>
        <end position="334"/>
    </location>
</feature>
<dbReference type="PANTHER" id="PTHR42789">
    <property type="entry name" value="D-ISOMER SPECIFIC 2-HYDROXYACID DEHYDROGENASE FAMILY PROTEIN (AFU_ORTHOLOGUE AFUA_6G10090)"/>
    <property type="match status" value="1"/>
</dbReference>
<proteinExistence type="inferred from homology"/>
<reference evidence="8 9" key="1">
    <citation type="submission" date="2023-04" db="EMBL/GenBank/DDBJ databases">
        <title>Klugiella caeni sp. nov. isolated from the sludge of biochemical tank.</title>
        <authorList>
            <person name="Geng K."/>
        </authorList>
    </citation>
    <scope>NUCLEOTIDE SEQUENCE [LARGE SCALE GENOMIC DNA]</scope>
    <source>
        <strain evidence="8 9">YN-L-19</strain>
    </source>
</reference>
<name>A0AAW6T5I1_9MICO</name>
<evidence type="ECO:0000256" key="4">
    <source>
        <dbReference type="ARBA" id="ARBA00023027"/>
    </source>
</evidence>
<keyword evidence="9" id="KW-1185">Reference proteome</keyword>
<evidence type="ECO:0000259" key="7">
    <source>
        <dbReference type="Pfam" id="PF02826"/>
    </source>
</evidence>
<evidence type="ECO:0000259" key="6">
    <source>
        <dbReference type="Pfam" id="PF00389"/>
    </source>
</evidence>
<dbReference type="AlphaFoldDB" id="A0AAW6T5I1"/>
<dbReference type="PROSITE" id="PS00065">
    <property type="entry name" value="D_2_HYDROXYACID_DH_1"/>
    <property type="match status" value="1"/>
</dbReference>
<dbReference type="InterPro" id="IPR036291">
    <property type="entry name" value="NAD(P)-bd_dom_sf"/>
</dbReference>
<protein>
    <submittedName>
        <fullName evidence="8">NAD(P)-dependent oxidoreductase</fullName>
    </submittedName>
</protein>
<evidence type="ECO:0000256" key="3">
    <source>
        <dbReference type="ARBA" id="ARBA00023002"/>
    </source>
</evidence>
<evidence type="ECO:0000313" key="8">
    <source>
        <dbReference type="EMBL" id="MDI2098499.1"/>
    </source>
</evidence>
<dbReference type="Gene3D" id="3.40.50.720">
    <property type="entry name" value="NAD(P)-binding Rossmann-like Domain"/>
    <property type="match status" value="2"/>
</dbReference>
<evidence type="ECO:0000256" key="2">
    <source>
        <dbReference type="ARBA" id="ARBA00022605"/>
    </source>
</evidence>
<keyword evidence="2" id="KW-0028">Amino-acid biosynthesis</keyword>
<gene>
    <name evidence="8" type="ORF">QF206_05925</name>
</gene>
<feature type="domain" description="D-isomer specific 2-hydroxyacid dehydrogenase NAD-binding" evidence="7">
    <location>
        <begin position="132"/>
        <end position="304"/>
    </location>
</feature>
<dbReference type="GO" id="GO:0008652">
    <property type="term" value="P:amino acid biosynthetic process"/>
    <property type="evidence" value="ECO:0007669"/>
    <property type="project" value="UniProtKB-KW"/>
</dbReference>
<comment type="similarity">
    <text evidence="1 5">Belongs to the D-isomer specific 2-hydroxyacid dehydrogenase family.</text>
</comment>
<dbReference type="GO" id="GO:0051287">
    <property type="term" value="F:NAD binding"/>
    <property type="evidence" value="ECO:0007669"/>
    <property type="project" value="InterPro"/>
</dbReference>
<dbReference type="Pfam" id="PF02826">
    <property type="entry name" value="2-Hacid_dh_C"/>
    <property type="match status" value="1"/>
</dbReference>
<dbReference type="InterPro" id="IPR006139">
    <property type="entry name" value="D-isomer_2_OHA_DH_cat_dom"/>
</dbReference>
<dbReference type="Proteomes" id="UP001321506">
    <property type="component" value="Unassembled WGS sequence"/>
</dbReference>
<evidence type="ECO:0000313" key="9">
    <source>
        <dbReference type="Proteomes" id="UP001321506"/>
    </source>
</evidence>
<dbReference type="SUPFAM" id="SSF51735">
    <property type="entry name" value="NAD(P)-binding Rossmann-fold domains"/>
    <property type="match status" value="1"/>
</dbReference>
<dbReference type="EMBL" id="JASATX010000002">
    <property type="protein sequence ID" value="MDI2098499.1"/>
    <property type="molecule type" value="Genomic_DNA"/>
</dbReference>